<feature type="transmembrane region" description="Helical" evidence="1">
    <location>
        <begin position="109"/>
        <end position="140"/>
    </location>
</feature>
<dbReference type="AlphaFoldDB" id="A0A7D7RQS0"/>
<feature type="transmembrane region" description="Helical" evidence="1">
    <location>
        <begin position="53"/>
        <end position="70"/>
    </location>
</feature>
<keyword evidence="1" id="KW-0472">Membrane</keyword>
<name>A0A7D7RQS0_PLAMR</name>
<reference evidence="2 3" key="1">
    <citation type="submission" date="2020-07" db="EMBL/GenBank/DDBJ databases">
        <title>Screening of a cold-adapted Planococcus bacterium producing protease in traditional shrimp paste and protease identification by genome sequencing.</title>
        <authorList>
            <person name="Gao R."/>
            <person name="Leng W."/>
            <person name="Chu Q."/>
            <person name="Wu X."/>
            <person name="Liu H."/>
            <person name="Li X."/>
        </authorList>
    </citation>
    <scope>NUCLEOTIDE SEQUENCE [LARGE SCALE GENOMIC DNA]</scope>
    <source>
        <strain evidence="2 3">XJ11</strain>
    </source>
</reference>
<dbReference type="Pfam" id="PF11667">
    <property type="entry name" value="DUF3267"/>
    <property type="match status" value="1"/>
</dbReference>
<dbReference type="RefSeq" id="WP_182093370.1">
    <property type="nucleotide sequence ID" value="NZ_CP059540.1"/>
</dbReference>
<evidence type="ECO:0000313" key="2">
    <source>
        <dbReference type="EMBL" id="QMT18919.1"/>
    </source>
</evidence>
<organism evidence="2 3">
    <name type="scientific">Planococcus maritimus</name>
    <dbReference type="NCBI Taxonomy" id="192421"/>
    <lineage>
        <taxon>Bacteria</taxon>
        <taxon>Bacillati</taxon>
        <taxon>Bacillota</taxon>
        <taxon>Bacilli</taxon>
        <taxon>Bacillales</taxon>
        <taxon>Caryophanaceae</taxon>
        <taxon>Planococcus</taxon>
    </lineage>
</organism>
<gene>
    <name evidence="2" type="ORF">H1Q58_08165</name>
</gene>
<evidence type="ECO:0000256" key="1">
    <source>
        <dbReference type="SAM" id="Phobius"/>
    </source>
</evidence>
<keyword evidence="1" id="KW-0812">Transmembrane</keyword>
<dbReference type="EMBL" id="CP059540">
    <property type="protein sequence ID" value="QMT18919.1"/>
    <property type="molecule type" value="Genomic_DNA"/>
</dbReference>
<dbReference type="Proteomes" id="UP000514716">
    <property type="component" value="Chromosome"/>
</dbReference>
<sequence length="183" mass="20837">MERNYEEVKHIDWNVVKIPAMINWVMISLVFTSIVIGQQYTSFLEFTDLIKRMPLLVLMFPVLIVGYIIVHELIHGMFMKFYSGTFPEYGFNGPFVFAKSDAYFSKSSYIILTLAPFIILGLGAILLGFIIPIVGVWFAIFMGSINLYASRGDVQAAILLKDLPKKLVIKDEGDSLYIYQSIE</sequence>
<dbReference type="InterPro" id="IPR021683">
    <property type="entry name" value="DUF3267"/>
</dbReference>
<protein>
    <submittedName>
        <fullName evidence="2">DUF3267 domain-containing protein</fullName>
    </submittedName>
</protein>
<evidence type="ECO:0000313" key="3">
    <source>
        <dbReference type="Proteomes" id="UP000514716"/>
    </source>
</evidence>
<dbReference type="KEGG" id="pdec:H1Q58_08165"/>
<feature type="transmembrane region" description="Helical" evidence="1">
    <location>
        <begin position="21"/>
        <end position="41"/>
    </location>
</feature>
<accession>A0A7D7RQS0</accession>
<keyword evidence="3" id="KW-1185">Reference proteome</keyword>
<keyword evidence="1" id="KW-1133">Transmembrane helix</keyword>
<proteinExistence type="predicted"/>